<dbReference type="EMBL" id="WWEO01000038">
    <property type="protein sequence ID" value="NCD68429.1"/>
    <property type="molecule type" value="Genomic_DNA"/>
</dbReference>
<accession>A0A965ZEB4</accession>
<evidence type="ECO:0000313" key="2">
    <source>
        <dbReference type="EMBL" id="NCD68429.1"/>
    </source>
</evidence>
<name>A0A965ZEB4_9SPHI</name>
<dbReference type="Proteomes" id="UP000638732">
    <property type="component" value="Unassembled WGS sequence"/>
</dbReference>
<dbReference type="AlphaFoldDB" id="A0A965ZEB4"/>
<sequence length="62" mass="7098">MMTFLKISVILAFLILPLTGARRTGGNSSQQIQQTLMRSRYVVNRRGELEDSERTKENGEKK</sequence>
<reference evidence="2" key="2">
    <citation type="submission" date="2020-10" db="EMBL/GenBank/DDBJ databases">
        <title>Mucilaginibacter sp. nov., isolated from soil.</title>
        <authorList>
            <person name="Jeon C.O."/>
        </authorList>
    </citation>
    <scope>NUCLEOTIDE SEQUENCE</scope>
    <source>
        <strain evidence="2">R11</strain>
    </source>
</reference>
<feature type="compositionally biased region" description="Basic and acidic residues" evidence="1">
    <location>
        <begin position="45"/>
        <end position="62"/>
    </location>
</feature>
<proteinExistence type="predicted"/>
<keyword evidence="3" id="KW-1185">Reference proteome</keyword>
<evidence type="ECO:0000256" key="1">
    <source>
        <dbReference type="SAM" id="MobiDB-lite"/>
    </source>
</evidence>
<protein>
    <submittedName>
        <fullName evidence="2">Uncharacterized protein</fullName>
    </submittedName>
</protein>
<dbReference type="RefSeq" id="WP_166584456.1">
    <property type="nucleotide sequence ID" value="NZ_WWEO01000038.1"/>
</dbReference>
<comment type="caution">
    <text evidence="2">The sequence shown here is derived from an EMBL/GenBank/DDBJ whole genome shotgun (WGS) entry which is preliminary data.</text>
</comment>
<gene>
    <name evidence="2" type="ORF">GSY63_03585</name>
</gene>
<reference evidence="2" key="1">
    <citation type="submission" date="2020-01" db="EMBL/GenBank/DDBJ databases">
        <authorList>
            <person name="Seo Y.L."/>
        </authorList>
    </citation>
    <scope>NUCLEOTIDE SEQUENCE</scope>
    <source>
        <strain evidence="2">R11</strain>
    </source>
</reference>
<organism evidence="2 3">
    <name type="scientific">Mucilaginibacter agri</name>
    <dbReference type="NCBI Taxonomy" id="2695265"/>
    <lineage>
        <taxon>Bacteria</taxon>
        <taxon>Pseudomonadati</taxon>
        <taxon>Bacteroidota</taxon>
        <taxon>Sphingobacteriia</taxon>
        <taxon>Sphingobacteriales</taxon>
        <taxon>Sphingobacteriaceae</taxon>
        <taxon>Mucilaginibacter</taxon>
    </lineage>
</organism>
<evidence type="ECO:0000313" key="3">
    <source>
        <dbReference type="Proteomes" id="UP000638732"/>
    </source>
</evidence>
<feature type="region of interest" description="Disordered" evidence="1">
    <location>
        <begin position="43"/>
        <end position="62"/>
    </location>
</feature>